<dbReference type="AlphaFoldDB" id="A0A2S6CGZ1"/>
<sequence>MNEKAQVWAKVIDPTLVTEAMREGIAKETETTAIAHFNKSLDLFDLFEDTGRDYVNTQATSWKHPTWALSSDDDFPYVVALSTLAIENRYKALSVAQRSEVNKCVPAAAVTKKDALKTHGKAGKDEAKSVKAAKSAKASKGNKAKKSKAIVDEAKDGNFDIDIGSAEDWV</sequence>
<evidence type="ECO:0000313" key="3">
    <source>
        <dbReference type="Proteomes" id="UP000237631"/>
    </source>
</evidence>
<evidence type="ECO:0000256" key="1">
    <source>
        <dbReference type="SAM" id="MobiDB-lite"/>
    </source>
</evidence>
<feature type="region of interest" description="Disordered" evidence="1">
    <location>
        <begin position="115"/>
        <end position="149"/>
    </location>
</feature>
<protein>
    <submittedName>
        <fullName evidence="2">Uncharacterized protein</fullName>
    </submittedName>
</protein>
<name>A0A2S6CGZ1_9PEZI</name>
<proteinExistence type="predicted"/>
<dbReference type="Proteomes" id="UP000237631">
    <property type="component" value="Unassembled WGS sequence"/>
</dbReference>
<evidence type="ECO:0000313" key="2">
    <source>
        <dbReference type="EMBL" id="PPJ59010.1"/>
    </source>
</evidence>
<feature type="compositionally biased region" description="Low complexity" evidence="1">
    <location>
        <begin position="130"/>
        <end position="139"/>
    </location>
</feature>
<accession>A0A2S6CGZ1</accession>
<dbReference type="EMBL" id="PNEN01000426">
    <property type="protein sequence ID" value="PPJ59010.1"/>
    <property type="molecule type" value="Genomic_DNA"/>
</dbReference>
<gene>
    <name evidence="2" type="ORF">CBER1_11524</name>
</gene>
<keyword evidence="3" id="KW-1185">Reference proteome</keyword>
<comment type="caution">
    <text evidence="2">The sequence shown here is derived from an EMBL/GenBank/DDBJ whole genome shotgun (WGS) entry which is preliminary data.</text>
</comment>
<reference evidence="3" key="1">
    <citation type="journal article" date="2017" name="bioRxiv">
        <title>Conservation of a gene cluster reveals novel cercosporin biosynthetic mechanisms and extends production to the genus Colletotrichum.</title>
        <authorList>
            <person name="de Jonge R."/>
            <person name="Ebert M.K."/>
            <person name="Huitt-Roehl C.R."/>
            <person name="Pal P."/>
            <person name="Suttle J.C."/>
            <person name="Spanner R.E."/>
            <person name="Neubauer J.D."/>
            <person name="Jurick W.M.II."/>
            <person name="Stott K.A."/>
            <person name="Secor G.A."/>
            <person name="Thomma B.P.H.J."/>
            <person name="Van de Peer Y."/>
            <person name="Townsend C.A."/>
            <person name="Bolton M.D."/>
        </authorList>
    </citation>
    <scope>NUCLEOTIDE SEQUENCE [LARGE SCALE GENOMIC DNA]</scope>
    <source>
        <strain evidence="3">CBS538.71</strain>
    </source>
</reference>
<organism evidence="2 3">
    <name type="scientific">Cercospora berteroae</name>
    <dbReference type="NCBI Taxonomy" id="357750"/>
    <lineage>
        <taxon>Eukaryota</taxon>
        <taxon>Fungi</taxon>
        <taxon>Dikarya</taxon>
        <taxon>Ascomycota</taxon>
        <taxon>Pezizomycotina</taxon>
        <taxon>Dothideomycetes</taxon>
        <taxon>Dothideomycetidae</taxon>
        <taxon>Mycosphaerellales</taxon>
        <taxon>Mycosphaerellaceae</taxon>
        <taxon>Cercospora</taxon>
    </lineage>
</organism>
<feature type="compositionally biased region" description="Basic and acidic residues" evidence="1">
    <location>
        <begin position="115"/>
        <end position="129"/>
    </location>
</feature>